<evidence type="ECO:0008006" key="3">
    <source>
        <dbReference type="Google" id="ProtNLM"/>
    </source>
</evidence>
<dbReference type="SUPFAM" id="SSF53474">
    <property type="entry name" value="alpha/beta-Hydrolases"/>
    <property type="match status" value="1"/>
</dbReference>
<dbReference type="EMBL" id="JABSNM010000012">
    <property type="protein sequence ID" value="NRT57069.1"/>
    <property type="molecule type" value="Genomic_DNA"/>
</dbReference>
<dbReference type="Proteomes" id="UP001516061">
    <property type="component" value="Unassembled WGS sequence"/>
</dbReference>
<dbReference type="InterPro" id="IPR029058">
    <property type="entry name" value="AB_hydrolase_fold"/>
</dbReference>
<evidence type="ECO:0000313" key="1">
    <source>
        <dbReference type="EMBL" id="NRT57069.1"/>
    </source>
</evidence>
<dbReference type="Gene3D" id="3.40.50.1820">
    <property type="entry name" value="alpha/beta hydrolase"/>
    <property type="match status" value="1"/>
</dbReference>
<accession>A0ABX2G6N8</accession>
<dbReference type="InterPro" id="IPR010662">
    <property type="entry name" value="RBBP9/YdeN"/>
</dbReference>
<sequence>MNAPGHRGSGGARLLIVPGLHDSGPGHWQSRLEQLHPGAVRVVQDHWDRPDLEAWAVRMAATIERHGGDRQDWIVAAHSFGCLTTVRHLLARPDLPLAAVLLVAPADPHKFGVTERLLGRLPLSPVLIASETDPWMSPVAVRRWAHHWNSRFVSIGDAGHINIDSGHGPLPLAEQWVTRQQQRLARRQRARHAGFGEWHFAI</sequence>
<gene>
    <name evidence="1" type="ORF">HNQ01_002818</name>
</gene>
<proteinExistence type="predicted"/>
<reference evidence="1 2" key="1">
    <citation type="submission" date="2020-05" db="EMBL/GenBank/DDBJ databases">
        <title>Genomic Encyclopedia of Type Strains, Phase IV (KMG-V): Genome sequencing to study the core and pangenomes of soil and plant-associated prokaryotes.</title>
        <authorList>
            <person name="Whitman W."/>
        </authorList>
    </citation>
    <scope>NUCLEOTIDE SEQUENCE [LARGE SCALE GENOMIC DNA]</scope>
    <source>
        <strain evidence="1 2">C29</strain>
    </source>
</reference>
<name>A0ABX2G6N8_9BURK</name>
<organism evidence="1 2">
    <name type="scientific">Sphaerotilus uruguayifluvii</name>
    <dbReference type="NCBI Taxonomy" id="2735897"/>
    <lineage>
        <taxon>Bacteria</taxon>
        <taxon>Pseudomonadati</taxon>
        <taxon>Pseudomonadota</taxon>
        <taxon>Betaproteobacteria</taxon>
        <taxon>Burkholderiales</taxon>
        <taxon>Sphaerotilaceae</taxon>
        <taxon>Sphaerotilus</taxon>
    </lineage>
</organism>
<comment type="caution">
    <text evidence="1">The sequence shown here is derived from an EMBL/GenBank/DDBJ whole genome shotgun (WGS) entry which is preliminary data.</text>
</comment>
<dbReference type="Pfam" id="PF06821">
    <property type="entry name" value="Ser_hydrolase"/>
    <property type="match status" value="1"/>
</dbReference>
<dbReference type="RefSeq" id="WP_173806078.1">
    <property type="nucleotide sequence ID" value="NZ_JABSNM010000012.1"/>
</dbReference>
<protein>
    <recommendedName>
        <fullName evidence="3">Alpha/beta hydrolase</fullName>
    </recommendedName>
</protein>
<evidence type="ECO:0000313" key="2">
    <source>
        <dbReference type="Proteomes" id="UP001516061"/>
    </source>
</evidence>
<keyword evidence="2" id="KW-1185">Reference proteome</keyword>